<dbReference type="Pfam" id="PF03466">
    <property type="entry name" value="LysR_substrate"/>
    <property type="match status" value="1"/>
</dbReference>
<proteinExistence type="inferred from homology"/>
<reference evidence="6 7" key="1">
    <citation type="submission" date="2020-05" db="EMBL/GenBank/DDBJ databases">
        <title>FDA dAtabase for Regulatory Grade micrObial Sequences (FDA-ARGOS): Supporting development and validation of Infectious Disease Dx tests.</title>
        <authorList>
            <person name="Sproer C."/>
            <person name="Gronow S."/>
            <person name="Severitt S."/>
            <person name="Schroder I."/>
            <person name="Tallon L."/>
            <person name="Sadzewicz L."/>
            <person name="Zhao X."/>
            <person name="Vavikolanu K."/>
            <person name="Mehta A."/>
            <person name="Aluvathingal J."/>
            <person name="Nadendla S."/>
            <person name="Myers T."/>
            <person name="Yan Y."/>
            <person name="Sichtig H."/>
        </authorList>
    </citation>
    <scope>NUCLEOTIDE SEQUENCE [LARGE SCALE GENOMIC DNA]</scope>
    <source>
        <strain evidence="6 7">FDAARGOS_790</strain>
    </source>
</reference>
<evidence type="ECO:0000256" key="2">
    <source>
        <dbReference type="ARBA" id="ARBA00023015"/>
    </source>
</evidence>
<dbReference type="EMBL" id="CP053985">
    <property type="protein sequence ID" value="QKH36795.1"/>
    <property type="molecule type" value="Genomic_DNA"/>
</dbReference>
<name>A0A7D4DY36_9BURK</name>
<sequence length="222" mass="23650">MIRIGAAEATASCLLPPLLVRWAQTHPGVPIRLRVLSAEAICAGLRENELDIGFTHGAVGMAGLLARRWMNEAWLVVARPQHPLAQGVGPISLDMLRQAQWAWLAASETAQDAVRQRFEHGVGALDVALGLGSVQAVIAIVQNSDLLAFLPRHAVQPALHRDALTALETEGTPLSLSLEMLTRPDLRLSGPVAGFLDFCHAEVAELSSTASCGAVRTLAWPG</sequence>
<evidence type="ECO:0000256" key="4">
    <source>
        <dbReference type="ARBA" id="ARBA00023163"/>
    </source>
</evidence>
<comment type="similarity">
    <text evidence="1">Belongs to the LysR transcriptional regulatory family.</text>
</comment>
<dbReference type="GO" id="GO:0000976">
    <property type="term" value="F:transcription cis-regulatory region binding"/>
    <property type="evidence" value="ECO:0007669"/>
    <property type="project" value="TreeGrafter"/>
</dbReference>
<dbReference type="AlphaFoldDB" id="A0A7D4DY36"/>
<dbReference type="RefSeq" id="WP_173145674.1">
    <property type="nucleotide sequence ID" value="NZ_CP053985.1"/>
</dbReference>
<accession>A0A7D4DY36</accession>
<feature type="domain" description="LysR substrate-binding" evidence="5">
    <location>
        <begin position="2"/>
        <end position="202"/>
    </location>
</feature>
<dbReference type="KEGG" id="apes:FOC84_18345"/>
<dbReference type="PANTHER" id="PTHR30126:SF94">
    <property type="entry name" value="LYSR FAMILY TRANSCRIPTIONAL REGULATOR"/>
    <property type="match status" value="1"/>
</dbReference>
<keyword evidence="3" id="KW-0238">DNA-binding</keyword>
<keyword evidence="7" id="KW-1185">Reference proteome</keyword>
<dbReference type="PANTHER" id="PTHR30126">
    <property type="entry name" value="HTH-TYPE TRANSCRIPTIONAL REGULATOR"/>
    <property type="match status" value="1"/>
</dbReference>
<evidence type="ECO:0000256" key="1">
    <source>
        <dbReference type="ARBA" id="ARBA00009437"/>
    </source>
</evidence>
<dbReference type="Proteomes" id="UP000500970">
    <property type="component" value="Chromosome"/>
</dbReference>
<dbReference type="Gene3D" id="3.40.190.290">
    <property type="match status" value="1"/>
</dbReference>
<dbReference type="InterPro" id="IPR005119">
    <property type="entry name" value="LysR_subst-bd"/>
</dbReference>
<keyword evidence="4" id="KW-0804">Transcription</keyword>
<organism evidence="6 7">
    <name type="scientific">Achromobacter pestifer</name>
    <dbReference type="NCBI Taxonomy" id="1353889"/>
    <lineage>
        <taxon>Bacteria</taxon>
        <taxon>Pseudomonadati</taxon>
        <taxon>Pseudomonadota</taxon>
        <taxon>Betaproteobacteria</taxon>
        <taxon>Burkholderiales</taxon>
        <taxon>Alcaligenaceae</taxon>
        <taxon>Achromobacter</taxon>
    </lineage>
</organism>
<evidence type="ECO:0000256" key="3">
    <source>
        <dbReference type="ARBA" id="ARBA00023125"/>
    </source>
</evidence>
<evidence type="ECO:0000259" key="5">
    <source>
        <dbReference type="Pfam" id="PF03466"/>
    </source>
</evidence>
<evidence type="ECO:0000313" key="6">
    <source>
        <dbReference type="EMBL" id="QKH36795.1"/>
    </source>
</evidence>
<gene>
    <name evidence="6" type="ORF">FOC84_18345</name>
</gene>
<keyword evidence="2" id="KW-0805">Transcription regulation</keyword>
<dbReference type="GO" id="GO:0006355">
    <property type="term" value="P:regulation of DNA-templated transcription"/>
    <property type="evidence" value="ECO:0007669"/>
    <property type="project" value="TreeGrafter"/>
</dbReference>
<protein>
    <submittedName>
        <fullName evidence="6">Substrate-binding domain-containing protein</fullName>
    </submittedName>
</protein>
<evidence type="ECO:0000313" key="7">
    <source>
        <dbReference type="Proteomes" id="UP000500970"/>
    </source>
</evidence>
<dbReference type="SUPFAM" id="SSF53850">
    <property type="entry name" value="Periplasmic binding protein-like II"/>
    <property type="match status" value="1"/>
</dbReference>